<sequence length="305" mass="31682">MTTPAPTVEIVEVAPRDGLQNEARVLPTPVKAELVRRSLDAGVRRIEVTAFARPDRVPQMADAEALMAEVRDDPRLSAIGLVLNRRGLDRAIAAGCDEVTVVVVSSEGLALRNQGVGTYEQVAAWHAIAPVAREAGLRTSVILAAAFGCPFDGEVPVGRVLDVAKAVLDDAPDELAIADTIGVGVPGQVVDLVSGLVDLAPQMPLRAHFHNTRNTGYANAIAAVQSGVSVLDASAGGIGGCPFAPGATGNVATEDLLYLLHRSGYTTGVDPQTVAATGQWISDQLGLAQAPAQLGRAGWFPAPQR</sequence>
<accession>A0A5C4MJQ8</accession>
<keyword evidence="2" id="KW-0479">Metal-binding</keyword>
<keyword evidence="3 6" id="KW-0456">Lyase</keyword>
<comment type="similarity">
    <text evidence="1">Belongs to the HMG-CoA lyase family.</text>
</comment>
<evidence type="ECO:0000259" key="4">
    <source>
        <dbReference type="PROSITE" id="PS50991"/>
    </source>
</evidence>
<dbReference type="GO" id="GO:0006552">
    <property type="term" value="P:L-leucine catabolic process"/>
    <property type="evidence" value="ECO:0007669"/>
    <property type="project" value="TreeGrafter"/>
</dbReference>
<evidence type="ECO:0000256" key="2">
    <source>
        <dbReference type="ARBA" id="ARBA00022723"/>
    </source>
</evidence>
<name>A0A5C4MJQ8_9ACTN</name>
<organism evidence="6 7">
    <name type="scientific">Mumia zhuanghuii</name>
    <dbReference type="NCBI Taxonomy" id="2585211"/>
    <lineage>
        <taxon>Bacteria</taxon>
        <taxon>Bacillati</taxon>
        <taxon>Actinomycetota</taxon>
        <taxon>Actinomycetes</taxon>
        <taxon>Propionibacteriales</taxon>
        <taxon>Nocardioidaceae</taxon>
        <taxon>Mumia</taxon>
    </lineage>
</organism>
<dbReference type="PANTHER" id="PTHR42738:SF7">
    <property type="entry name" value="HYDROXYMETHYLGLUTARYL-COA LYASE"/>
    <property type="match status" value="1"/>
</dbReference>
<evidence type="ECO:0000256" key="3">
    <source>
        <dbReference type="ARBA" id="ARBA00023239"/>
    </source>
</evidence>
<dbReference type="InterPro" id="IPR000891">
    <property type="entry name" value="PYR_CT"/>
</dbReference>
<dbReference type="InterPro" id="IPR013785">
    <property type="entry name" value="Aldolase_TIM"/>
</dbReference>
<dbReference type="EMBL" id="VDFR01000176">
    <property type="protein sequence ID" value="TNC33212.1"/>
    <property type="molecule type" value="Genomic_DNA"/>
</dbReference>
<evidence type="ECO:0000313" key="6">
    <source>
        <dbReference type="EMBL" id="TNC45356.1"/>
    </source>
</evidence>
<protein>
    <submittedName>
        <fullName evidence="6">Hydroxymethylglutaryl-CoA lyase</fullName>
    </submittedName>
</protein>
<dbReference type="OrthoDB" id="9784013at2"/>
<dbReference type="EMBL" id="VDFR01000066">
    <property type="protein sequence ID" value="TNC45356.1"/>
    <property type="molecule type" value="Genomic_DNA"/>
</dbReference>
<dbReference type="CDD" id="cd07938">
    <property type="entry name" value="DRE_TIM_HMGL"/>
    <property type="match status" value="1"/>
</dbReference>
<comment type="caution">
    <text evidence="6">The sequence shown here is derived from an EMBL/GenBank/DDBJ whole genome shotgun (WGS) entry which is preliminary data.</text>
</comment>
<feature type="domain" description="Pyruvate carboxyltransferase" evidence="4">
    <location>
        <begin position="8"/>
        <end position="275"/>
    </location>
</feature>
<dbReference type="InterPro" id="IPR043594">
    <property type="entry name" value="HMGL"/>
</dbReference>
<evidence type="ECO:0000313" key="5">
    <source>
        <dbReference type="EMBL" id="TNC33212.1"/>
    </source>
</evidence>
<reference evidence="6 7" key="1">
    <citation type="submission" date="2019-05" db="EMBL/GenBank/DDBJ databases">
        <title>Mumia sp. nov., isolated from the intestinal contents of plateau pika (Ochotona curzoniae) in the Qinghai-Tibet plateau of China.</title>
        <authorList>
            <person name="Tian Z."/>
        </authorList>
    </citation>
    <scope>NUCLEOTIDE SEQUENCE [LARGE SCALE GENOMIC DNA]</scope>
    <source>
        <strain evidence="7">527</strain>
        <strain evidence="6">Z527</strain>
    </source>
</reference>
<gene>
    <name evidence="6" type="ORF">FHE65_14745</name>
    <name evidence="5" type="ORF">FHE65_29360</name>
</gene>
<dbReference type="NCBIfam" id="NF004283">
    <property type="entry name" value="PRK05692.1"/>
    <property type="match status" value="1"/>
</dbReference>
<dbReference type="GO" id="GO:0046951">
    <property type="term" value="P:ketone body biosynthetic process"/>
    <property type="evidence" value="ECO:0007669"/>
    <property type="project" value="TreeGrafter"/>
</dbReference>
<dbReference type="RefSeq" id="WP_139088026.1">
    <property type="nucleotide sequence ID" value="NZ_VDFR01000066.1"/>
</dbReference>
<dbReference type="Proteomes" id="UP000306740">
    <property type="component" value="Unassembled WGS sequence"/>
</dbReference>
<evidence type="ECO:0000256" key="1">
    <source>
        <dbReference type="ARBA" id="ARBA00009405"/>
    </source>
</evidence>
<dbReference type="GO" id="GO:0004419">
    <property type="term" value="F:hydroxymethylglutaryl-CoA lyase activity"/>
    <property type="evidence" value="ECO:0007669"/>
    <property type="project" value="TreeGrafter"/>
</dbReference>
<dbReference type="PANTHER" id="PTHR42738">
    <property type="entry name" value="HYDROXYMETHYLGLUTARYL-COA LYASE"/>
    <property type="match status" value="1"/>
</dbReference>
<dbReference type="AlphaFoldDB" id="A0A5C4MJQ8"/>
<dbReference type="SUPFAM" id="SSF51569">
    <property type="entry name" value="Aldolase"/>
    <property type="match status" value="1"/>
</dbReference>
<dbReference type="PROSITE" id="PS50991">
    <property type="entry name" value="PYR_CT"/>
    <property type="match status" value="1"/>
</dbReference>
<dbReference type="GO" id="GO:0046872">
    <property type="term" value="F:metal ion binding"/>
    <property type="evidence" value="ECO:0007669"/>
    <property type="project" value="UniProtKB-KW"/>
</dbReference>
<dbReference type="Gene3D" id="3.20.20.70">
    <property type="entry name" value="Aldolase class I"/>
    <property type="match status" value="1"/>
</dbReference>
<dbReference type="Pfam" id="PF00682">
    <property type="entry name" value="HMGL-like"/>
    <property type="match status" value="1"/>
</dbReference>
<evidence type="ECO:0000313" key="7">
    <source>
        <dbReference type="Proteomes" id="UP000306740"/>
    </source>
</evidence>
<proteinExistence type="inferred from homology"/>